<feature type="transmembrane region" description="Helical" evidence="1">
    <location>
        <begin position="33"/>
        <end position="53"/>
    </location>
</feature>
<dbReference type="InterPro" id="IPR014509">
    <property type="entry name" value="YjdF-like"/>
</dbReference>
<feature type="transmembrane region" description="Helical" evidence="1">
    <location>
        <begin position="89"/>
        <end position="109"/>
    </location>
</feature>
<comment type="caution">
    <text evidence="2">The sequence shown here is derived from an EMBL/GenBank/DDBJ whole genome shotgun (WGS) entry which is preliminary data.</text>
</comment>
<evidence type="ECO:0000256" key="1">
    <source>
        <dbReference type="SAM" id="Phobius"/>
    </source>
</evidence>
<keyword evidence="1" id="KW-0472">Membrane</keyword>
<evidence type="ECO:0000313" key="2">
    <source>
        <dbReference type="EMBL" id="PIR70482.1"/>
    </source>
</evidence>
<dbReference type="Pfam" id="PF09997">
    <property type="entry name" value="DUF2238"/>
    <property type="match status" value="1"/>
</dbReference>
<dbReference type="EMBL" id="PFCN01000016">
    <property type="protein sequence ID" value="PIR70482.1"/>
    <property type="molecule type" value="Genomic_DNA"/>
</dbReference>
<feature type="transmembrane region" description="Helical" evidence="1">
    <location>
        <begin position="59"/>
        <end position="77"/>
    </location>
</feature>
<sequence length="160" mass="18064">MNDSIAKPKLKNGSDALLLAPAGMSLKFFLKSLLFFILFTHALAVFYNLYNLIGPLDVVLHFIGGFWLGASAFYFLYKMKPGWVSQPYIVSLLFIVGVSAIFGILWEFFEYASDQFFYFFHVTKMSLAQPGLADTLSDLFFDLMGGLLAALYFLRGKSKF</sequence>
<reference evidence="3" key="1">
    <citation type="submission" date="2017-09" db="EMBL/GenBank/DDBJ databases">
        <title>Depth-based differentiation of microbial function through sediment-hosted aquifers and enrichment of novel symbionts in the deep terrestrial subsurface.</title>
        <authorList>
            <person name="Probst A.J."/>
            <person name="Ladd B."/>
            <person name="Jarett J.K."/>
            <person name="Geller-Mcgrath D.E."/>
            <person name="Sieber C.M.K."/>
            <person name="Emerson J.B."/>
            <person name="Anantharaman K."/>
            <person name="Thomas B.C."/>
            <person name="Malmstrom R."/>
            <person name="Stieglmeier M."/>
            <person name="Klingl A."/>
            <person name="Woyke T."/>
            <person name="Ryan C.M."/>
            <person name="Banfield J.F."/>
        </authorList>
    </citation>
    <scope>NUCLEOTIDE SEQUENCE [LARGE SCALE GENOMIC DNA]</scope>
</reference>
<keyword evidence="1" id="KW-0812">Transmembrane</keyword>
<organism evidence="2 3">
    <name type="scientific">Candidatus Niyogibacteria bacterium CG10_big_fil_rev_8_21_14_0_10_42_19</name>
    <dbReference type="NCBI Taxonomy" id="1974725"/>
    <lineage>
        <taxon>Bacteria</taxon>
        <taxon>Candidatus Niyogiibacteriota</taxon>
    </lineage>
</organism>
<feature type="transmembrane region" description="Helical" evidence="1">
    <location>
        <begin position="135"/>
        <end position="154"/>
    </location>
</feature>
<dbReference type="Proteomes" id="UP000229383">
    <property type="component" value="Unassembled WGS sequence"/>
</dbReference>
<proteinExistence type="predicted"/>
<accession>A0A2H0TG20</accession>
<dbReference type="AlphaFoldDB" id="A0A2H0TG20"/>
<evidence type="ECO:0000313" key="3">
    <source>
        <dbReference type="Proteomes" id="UP000229383"/>
    </source>
</evidence>
<keyword evidence="1" id="KW-1133">Transmembrane helix</keyword>
<evidence type="ECO:0008006" key="4">
    <source>
        <dbReference type="Google" id="ProtNLM"/>
    </source>
</evidence>
<protein>
    <recommendedName>
        <fullName evidence="4">DUF2238 domain-containing protein</fullName>
    </recommendedName>
</protein>
<gene>
    <name evidence="2" type="ORF">COU46_01250</name>
</gene>
<name>A0A2H0TG20_9BACT</name>